<feature type="active site" description="Nucleophile" evidence="9 10">
    <location>
        <position position="51"/>
    </location>
</feature>
<dbReference type="GO" id="GO:0008883">
    <property type="term" value="F:glutamyl-tRNA reductase activity"/>
    <property type="evidence" value="ECO:0007669"/>
    <property type="project" value="UniProtKB-UniRule"/>
</dbReference>
<evidence type="ECO:0000256" key="10">
    <source>
        <dbReference type="PIRSR" id="PIRSR000445-1"/>
    </source>
</evidence>
<dbReference type="InterPro" id="IPR015896">
    <property type="entry name" value="4pyrrol_synth_GluRdtase_dimer"/>
</dbReference>
<dbReference type="HAMAP" id="MF_00087">
    <property type="entry name" value="Glu_tRNA_reductase"/>
    <property type="match status" value="1"/>
</dbReference>
<dbReference type="InterPro" id="IPR018214">
    <property type="entry name" value="GluRdtase_CS"/>
</dbReference>
<evidence type="ECO:0000256" key="5">
    <source>
        <dbReference type="ARBA" id="ARBA00023002"/>
    </source>
</evidence>
<dbReference type="PIRSF" id="PIRSF000445">
    <property type="entry name" value="4pyrrol_synth_GluRdtase"/>
    <property type="match status" value="1"/>
</dbReference>
<dbReference type="UniPathway" id="UPA00251">
    <property type="reaction ID" value="UER00316"/>
</dbReference>
<dbReference type="SUPFAM" id="SSF69742">
    <property type="entry name" value="Glutamyl tRNA-reductase catalytic, N-terminal domain"/>
    <property type="match status" value="1"/>
</dbReference>
<dbReference type="InterPro" id="IPR000343">
    <property type="entry name" value="4pyrrol_synth_GluRdtase"/>
</dbReference>
<dbReference type="InterPro" id="IPR006151">
    <property type="entry name" value="Shikm_DH/Glu-tRNA_Rdtase"/>
</dbReference>
<comment type="function">
    <text evidence="9">Catalyzes the NADPH-dependent reduction of glutamyl-tRNA(Glu) to glutamate 1-semialdehyde (GSA).</text>
</comment>
<evidence type="ECO:0000256" key="2">
    <source>
        <dbReference type="ARBA" id="ARBA00005916"/>
    </source>
</evidence>
<proteinExistence type="inferred from homology"/>
<evidence type="ECO:0000256" key="8">
    <source>
        <dbReference type="ARBA" id="ARBA00068659"/>
    </source>
</evidence>
<dbReference type="InterPro" id="IPR036291">
    <property type="entry name" value="NAD(P)-bd_dom_sf"/>
</dbReference>
<comment type="caution">
    <text evidence="19">The sequence shown here is derived from an EMBL/GenBank/DDBJ whole genome shotgun (WGS) entry which is preliminary data.</text>
</comment>
<feature type="binding site" evidence="9 11">
    <location>
        <position position="110"/>
    </location>
    <ligand>
        <name>substrate</name>
    </ligand>
</feature>
<feature type="domain" description="Quinate/shikimate 5-dehydrogenase/glutamyl-tRNA reductase" evidence="16">
    <location>
        <begin position="172"/>
        <end position="305"/>
    </location>
</feature>
<evidence type="ECO:0000256" key="11">
    <source>
        <dbReference type="PIRSR" id="PIRSR000445-2"/>
    </source>
</evidence>
<evidence type="ECO:0000256" key="12">
    <source>
        <dbReference type="PIRSR" id="PIRSR000445-3"/>
    </source>
</evidence>
<evidence type="ECO:0000313" key="18">
    <source>
        <dbReference type="EMBL" id="GFP25500.1"/>
    </source>
</evidence>
<dbReference type="GO" id="GO:0050661">
    <property type="term" value="F:NADP binding"/>
    <property type="evidence" value="ECO:0007669"/>
    <property type="project" value="InterPro"/>
</dbReference>
<dbReference type="InterPro" id="IPR015895">
    <property type="entry name" value="4pyrrol_synth_GluRdtase_N"/>
</dbReference>
<comment type="catalytic activity">
    <reaction evidence="7 9 14">
        <text>(S)-4-amino-5-oxopentanoate + tRNA(Glu) + NADP(+) = L-glutamyl-tRNA(Glu) + NADPH + H(+)</text>
        <dbReference type="Rhea" id="RHEA:12344"/>
        <dbReference type="Rhea" id="RHEA-COMP:9663"/>
        <dbReference type="Rhea" id="RHEA-COMP:9680"/>
        <dbReference type="ChEBI" id="CHEBI:15378"/>
        <dbReference type="ChEBI" id="CHEBI:57501"/>
        <dbReference type="ChEBI" id="CHEBI:57783"/>
        <dbReference type="ChEBI" id="CHEBI:58349"/>
        <dbReference type="ChEBI" id="CHEBI:78442"/>
        <dbReference type="ChEBI" id="CHEBI:78520"/>
        <dbReference type="EC" id="1.2.1.70"/>
    </reaction>
</comment>
<feature type="domain" description="Tetrapyrrole biosynthesis glutamyl-tRNA reductase dimerisation" evidence="15">
    <location>
        <begin position="325"/>
        <end position="421"/>
    </location>
</feature>
<feature type="domain" description="Glutamyl-tRNA reductase N-terminal" evidence="17">
    <location>
        <begin position="6"/>
        <end position="157"/>
    </location>
</feature>
<keyword evidence="21" id="KW-1185">Reference proteome</keyword>
<protein>
    <recommendedName>
        <fullName evidence="8 9">Glutamyl-tRNA reductase</fullName>
        <shortName evidence="9">GluTR</shortName>
        <ecNumber evidence="3 9">1.2.1.70</ecNumber>
    </recommendedName>
</protein>
<keyword evidence="4 9" id="KW-0521">NADP</keyword>
<dbReference type="Proteomes" id="UP000591948">
    <property type="component" value="Unassembled WGS sequence"/>
</dbReference>
<dbReference type="SUPFAM" id="SSF51735">
    <property type="entry name" value="NAD(P)-binding Rossmann-fold domains"/>
    <property type="match status" value="1"/>
</dbReference>
<comment type="miscellaneous">
    <text evidence="9">During catalysis, the active site Cys acts as a nucleophile attacking the alpha-carbonyl group of tRNA-bound glutamate with the formation of a thioester intermediate between enzyme and glutamate, and the concomitant release of tRNA(Glu). The thioester intermediate is finally reduced by direct hydride transfer from NADPH, to form the product GSA.</text>
</comment>
<accession>A0A6V8P874</accession>
<evidence type="ECO:0000256" key="6">
    <source>
        <dbReference type="ARBA" id="ARBA00023244"/>
    </source>
</evidence>
<comment type="subunit">
    <text evidence="9">Homodimer.</text>
</comment>
<organism evidence="19 21">
    <name type="scientific">Candidatus Hakubella thermalkaliphila</name>
    <dbReference type="NCBI Taxonomy" id="2754717"/>
    <lineage>
        <taxon>Bacteria</taxon>
        <taxon>Bacillati</taxon>
        <taxon>Actinomycetota</taxon>
        <taxon>Actinomycetota incertae sedis</taxon>
        <taxon>Candidatus Hakubellales</taxon>
        <taxon>Candidatus Hakubellaceae</taxon>
        <taxon>Candidatus Hakubella</taxon>
    </lineage>
</organism>
<dbReference type="EMBL" id="BLRY01000011">
    <property type="protein sequence ID" value="GFP26986.1"/>
    <property type="molecule type" value="Genomic_DNA"/>
</dbReference>
<evidence type="ECO:0000256" key="3">
    <source>
        <dbReference type="ARBA" id="ARBA00012970"/>
    </source>
</evidence>
<comment type="similarity">
    <text evidence="2 9 14">Belongs to the glutamyl-tRNA reductase family.</text>
</comment>
<dbReference type="SUPFAM" id="SSF69075">
    <property type="entry name" value="Glutamyl tRNA-reductase dimerization domain"/>
    <property type="match status" value="1"/>
</dbReference>
<dbReference type="AlphaFoldDB" id="A0A6V8P874"/>
<feature type="binding site" evidence="9 11">
    <location>
        <begin position="115"/>
        <end position="117"/>
    </location>
    <ligand>
        <name>substrate</name>
    </ligand>
</feature>
<gene>
    <name evidence="9" type="primary">hemA</name>
    <name evidence="18" type="ORF">HKBW3S25_00980</name>
    <name evidence="19" type="ORF">HKBW3S33_00399</name>
</gene>
<evidence type="ECO:0000313" key="21">
    <source>
        <dbReference type="Proteomes" id="UP000591948"/>
    </source>
</evidence>
<feature type="binding site" evidence="9 11">
    <location>
        <begin position="50"/>
        <end position="53"/>
    </location>
    <ligand>
        <name>substrate</name>
    </ligand>
</feature>
<evidence type="ECO:0000259" key="15">
    <source>
        <dbReference type="Pfam" id="PF00745"/>
    </source>
</evidence>
<dbReference type="FunFam" id="3.30.460.30:FF:000001">
    <property type="entry name" value="Glutamyl-tRNA reductase"/>
    <property type="match status" value="1"/>
</dbReference>
<evidence type="ECO:0000313" key="20">
    <source>
        <dbReference type="Proteomes" id="UP000543224"/>
    </source>
</evidence>
<dbReference type="PANTHER" id="PTHR43013:SF1">
    <property type="entry name" value="GLUTAMYL-TRNA REDUCTASE"/>
    <property type="match status" value="1"/>
</dbReference>
<evidence type="ECO:0000256" key="1">
    <source>
        <dbReference type="ARBA" id="ARBA00005059"/>
    </source>
</evidence>
<dbReference type="Pfam" id="PF00745">
    <property type="entry name" value="GlutR_dimer"/>
    <property type="match status" value="1"/>
</dbReference>
<dbReference type="InterPro" id="IPR036343">
    <property type="entry name" value="GluRdtase_N_sf"/>
</dbReference>
<feature type="binding site" evidence="9 12">
    <location>
        <begin position="190"/>
        <end position="195"/>
    </location>
    <ligand>
        <name>NADP(+)</name>
        <dbReference type="ChEBI" id="CHEBI:58349"/>
    </ligand>
</feature>
<dbReference type="InterPro" id="IPR036453">
    <property type="entry name" value="GluRdtase_dimer_dom_sf"/>
</dbReference>
<evidence type="ECO:0000256" key="13">
    <source>
        <dbReference type="PIRSR" id="PIRSR000445-4"/>
    </source>
</evidence>
<dbReference type="Pfam" id="PF05201">
    <property type="entry name" value="GlutR_N"/>
    <property type="match status" value="1"/>
</dbReference>
<reference evidence="20 21" key="1">
    <citation type="journal article" date="2020" name="Front. Microbiol.">
        <title>Single-cell genomics of novel Actinobacteria with the Wood-Ljungdahl pathway discovered in a serpentinizing system.</title>
        <authorList>
            <person name="Merino N."/>
            <person name="Kawai M."/>
            <person name="Boyd E.S."/>
            <person name="Colman D.R."/>
            <person name="McGlynn S.E."/>
            <person name="Nealson K.H."/>
            <person name="Kurokawa K."/>
            <person name="Hongoh Y."/>
        </authorList>
    </citation>
    <scope>NUCLEOTIDE SEQUENCE [LARGE SCALE GENOMIC DNA]</scope>
    <source>
        <strain evidence="18 20">S25</strain>
        <strain evidence="19 21">S33</strain>
    </source>
</reference>
<feature type="binding site" evidence="9 11">
    <location>
        <position position="121"/>
    </location>
    <ligand>
        <name>substrate</name>
    </ligand>
</feature>
<dbReference type="RefSeq" id="WP_176233089.1">
    <property type="nucleotide sequence ID" value="NZ_BLRY01000011.1"/>
</dbReference>
<dbReference type="Proteomes" id="UP000543224">
    <property type="component" value="Unassembled WGS sequence"/>
</dbReference>
<sequence length="430" mass="48215">MHLIMVGLNHRTASVELREKLAFPECGLSLVLLDKLREYPHISEGVILSTCNRTEVYCVVDDKEEGRQDILNFLESTREIDQEAFVPYTYTYASRDVIRHLFQVVSSLDSMVVGEPQIAGQVKNAYQAAQGKGCTGPILNRLFGHALSVGKRVRTETGIGSKAVSVSYVAVELAKKVFPRLEGCKAFLVGAGEMGELTARHLLDNGVREVLIASRSLERAERLAARFGGRAVPFMDSIRYMADVDIVITSTAAPHHLITERDVLAVMGLRGGRPLFLIDIAFPRNIDPQVGKIENVFLYDIDDLKFIADSHLEDRKKEAIKAKNTIIKAEVEEMASWLYSLETVPTIKLLRQKVEKIRDQKTHKALARLKNLSDEDKDQIVALTKLITNAILHKPITTLKESANRKNGYIYLQALRHLFGLDDHSDRKTK</sequence>
<evidence type="ECO:0000256" key="9">
    <source>
        <dbReference type="HAMAP-Rule" id="MF_00087"/>
    </source>
</evidence>
<evidence type="ECO:0000259" key="16">
    <source>
        <dbReference type="Pfam" id="PF01488"/>
    </source>
</evidence>
<dbReference type="Gene3D" id="3.30.460.30">
    <property type="entry name" value="Glutamyl-tRNA reductase, N-terminal domain"/>
    <property type="match status" value="1"/>
</dbReference>
<dbReference type="PANTHER" id="PTHR43013">
    <property type="entry name" value="GLUTAMYL-TRNA REDUCTASE"/>
    <property type="match status" value="1"/>
</dbReference>
<keyword evidence="6 9" id="KW-0627">Porphyrin biosynthesis</keyword>
<keyword evidence="5 9" id="KW-0560">Oxidoreductase</keyword>
<name>A0A6V8P874_9ACTN</name>
<dbReference type="Gene3D" id="3.40.50.720">
    <property type="entry name" value="NAD(P)-binding Rossmann-like Domain"/>
    <property type="match status" value="1"/>
</dbReference>
<comment type="domain">
    <text evidence="9">Possesses an unusual extended V-shaped dimeric structure with each monomer consisting of three distinct domains arranged along a curved 'spinal' alpha-helix. The N-terminal catalytic domain specifically recognizes the glutamate moiety of the substrate. The second domain is the NADPH-binding domain, and the third C-terminal domain is responsible for dimerization.</text>
</comment>
<dbReference type="EMBL" id="BLRX01000106">
    <property type="protein sequence ID" value="GFP25500.1"/>
    <property type="molecule type" value="Genomic_DNA"/>
</dbReference>
<evidence type="ECO:0000256" key="14">
    <source>
        <dbReference type="RuleBase" id="RU000584"/>
    </source>
</evidence>
<dbReference type="NCBIfam" id="TIGR01035">
    <property type="entry name" value="hemA"/>
    <property type="match status" value="1"/>
</dbReference>
<evidence type="ECO:0000313" key="19">
    <source>
        <dbReference type="EMBL" id="GFP26986.1"/>
    </source>
</evidence>
<dbReference type="PROSITE" id="PS00747">
    <property type="entry name" value="GLUTR"/>
    <property type="match status" value="1"/>
</dbReference>
<feature type="site" description="Important for activity" evidence="9 13">
    <location>
        <position position="100"/>
    </location>
</feature>
<dbReference type="EC" id="1.2.1.70" evidence="3 9"/>
<evidence type="ECO:0000259" key="17">
    <source>
        <dbReference type="Pfam" id="PF05201"/>
    </source>
</evidence>
<dbReference type="GO" id="GO:0019353">
    <property type="term" value="P:protoporphyrinogen IX biosynthetic process from glutamate"/>
    <property type="evidence" value="ECO:0007669"/>
    <property type="project" value="TreeGrafter"/>
</dbReference>
<dbReference type="CDD" id="cd05213">
    <property type="entry name" value="NAD_bind_Glutamyl_tRNA_reduct"/>
    <property type="match status" value="1"/>
</dbReference>
<dbReference type="Pfam" id="PF01488">
    <property type="entry name" value="Shikimate_DH"/>
    <property type="match status" value="1"/>
</dbReference>
<comment type="pathway">
    <text evidence="1 9 14">Porphyrin-containing compound metabolism; protoporphyrin-IX biosynthesis; 5-aminolevulinate from L-glutamyl-tRNA(Glu): step 1/2.</text>
</comment>
<evidence type="ECO:0000256" key="4">
    <source>
        <dbReference type="ARBA" id="ARBA00022857"/>
    </source>
</evidence>
<evidence type="ECO:0000256" key="7">
    <source>
        <dbReference type="ARBA" id="ARBA00047464"/>
    </source>
</evidence>
<dbReference type="FunFam" id="3.40.50.720:FF:000031">
    <property type="entry name" value="Glutamyl-tRNA reductase"/>
    <property type="match status" value="1"/>
</dbReference>